<sequence length="248" mass="28509">MAQLSVRIEELETNNSKEYKSLIDPLLSSYITLMDAILEVQGTCARYLFHHRARSSGCVDEEEERMSTTLFRIFRERLKELETPIADLRGGWPVLAASLAGELEASGETSVERLLLWMFRKPERPWSSSELAAHVADADEHLDFLVETHEDLELVLAEIEGVWSGDGRPDSELLHRDIGKALMVMLRLDRALVTYRTHTLRAHGVLDQWPDERLCAAPWRSLLLATEGRELLQEYSQGRVRWLKVYEH</sequence>
<evidence type="ECO:0000313" key="1">
    <source>
        <dbReference type="EMBL" id="KAJ7610338.1"/>
    </source>
</evidence>
<organism evidence="1 2">
    <name type="scientific">Roridomyces roridus</name>
    <dbReference type="NCBI Taxonomy" id="1738132"/>
    <lineage>
        <taxon>Eukaryota</taxon>
        <taxon>Fungi</taxon>
        <taxon>Dikarya</taxon>
        <taxon>Basidiomycota</taxon>
        <taxon>Agaricomycotina</taxon>
        <taxon>Agaricomycetes</taxon>
        <taxon>Agaricomycetidae</taxon>
        <taxon>Agaricales</taxon>
        <taxon>Marasmiineae</taxon>
        <taxon>Mycenaceae</taxon>
        <taxon>Roridomyces</taxon>
    </lineage>
</organism>
<proteinExistence type="predicted"/>
<protein>
    <submittedName>
        <fullName evidence="1">Uncharacterized protein</fullName>
    </submittedName>
</protein>
<dbReference type="EMBL" id="JARKIF010000035">
    <property type="protein sequence ID" value="KAJ7610338.1"/>
    <property type="molecule type" value="Genomic_DNA"/>
</dbReference>
<evidence type="ECO:0000313" key="2">
    <source>
        <dbReference type="Proteomes" id="UP001221142"/>
    </source>
</evidence>
<name>A0AAD7B560_9AGAR</name>
<keyword evidence="2" id="KW-1185">Reference proteome</keyword>
<reference evidence="1" key="1">
    <citation type="submission" date="2023-03" db="EMBL/GenBank/DDBJ databases">
        <title>Massive genome expansion in bonnet fungi (Mycena s.s.) driven by repeated elements and novel gene families across ecological guilds.</title>
        <authorList>
            <consortium name="Lawrence Berkeley National Laboratory"/>
            <person name="Harder C.B."/>
            <person name="Miyauchi S."/>
            <person name="Viragh M."/>
            <person name="Kuo A."/>
            <person name="Thoen E."/>
            <person name="Andreopoulos B."/>
            <person name="Lu D."/>
            <person name="Skrede I."/>
            <person name="Drula E."/>
            <person name="Henrissat B."/>
            <person name="Morin E."/>
            <person name="Kohler A."/>
            <person name="Barry K."/>
            <person name="LaButti K."/>
            <person name="Morin E."/>
            <person name="Salamov A."/>
            <person name="Lipzen A."/>
            <person name="Mereny Z."/>
            <person name="Hegedus B."/>
            <person name="Baldrian P."/>
            <person name="Stursova M."/>
            <person name="Weitz H."/>
            <person name="Taylor A."/>
            <person name="Grigoriev I.V."/>
            <person name="Nagy L.G."/>
            <person name="Martin F."/>
            <person name="Kauserud H."/>
        </authorList>
    </citation>
    <scope>NUCLEOTIDE SEQUENCE</scope>
    <source>
        <strain evidence="1">9284</strain>
    </source>
</reference>
<comment type="caution">
    <text evidence="1">The sequence shown here is derived from an EMBL/GenBank/DDBJ whole genome shotgun (WGS) entry which is preliminary data.</text>
</comment>
<dbReference type="AlphaFoldDB" id="A0AAD7B560"/>
<dbReference type="Proteomes" id="UP001221142">
    <property type="component" value="Unassembled WGS sequence"/>
</dbReference>
<gene>
    <name evidence="1" type="ORF">FB45DRAFT_332603</name>
</gene>
<accession>A0AAD7B560</accession>